<feature type="binding site" evidence="5">
    <location>
        <position position="318"/>
    </location>
    <ligand>
        <name>Fe cation</name>
        <dbReference type="ChEBI" id="CHEBI:24875"/>
        <note>catalytic</note>
    </ligand>
</feature>
<evidence type="ECO:0000256" key="2">
    <source>
        <dbReference type="ARBA" id="ARBA00022723"/>
    </source>
</evidence>
<dbReference type="PANTHER" id="PTHR10543:SF89">
    <property type="entry name" value="CAROTENOID 9,10(9',10')-CLEAVAGE DIOXYGENASE 1"/>
    <property type="match status" value="1"/>
</dbReference>
<dbReference type="EMBL" id="HBEK01001675">
    <property type="protein sequence ID" value="CAD8390954.1"/>
    <property type="molecule type" value="Transcribed_RNA"/>
</dbReference>
<gene>
    <name evidence="6" type="ORF">RMAR0315_LOCUS929</name>
    <name evidence="7" type="ORF">RMAR0315_LOCUS930</name>
</gene>
<dbReference type="PANTHER" id="PTHR10543">
    <property type="entry name" value="BETA-CAROTENE DIOXYGENASE"/>
    <property type="match status" value="1"/>
</dbReference>
<dbReference type="InterPro" id="IPR004294">
    <property type="entry name" value="Carotenoid_Oase"/>
</dbReference>
<dbReference type="Pfam" id="PF03055">
    <property type="entry name" value="RPE65"/>
    <property type="match status" value="1"/>
</dbReference>
<evidence type="ECO:0000313" key="6">
    <source>
        <dbReference type="EMBL" id="CAD8390954.1"/>
    </source>
</evidence>
<proteinExistence type="inferred from homology"/>
<keyword evidence="3" id="KW-0560">Oxidoreductase</keyword>
<reference evidence="7" key="1">
    <citation type="submission" date="2021-01" db="EMBL/GenBank/DDBJ databases">
        <authorList>
            <person name="Corre E."/>
            <person name="Pelletier E."/>
            <person name="Niang G."/>
            <person name="Scheremetjew M."/>
            <person name="Finn R."/>
            <person name="Kale V."/>
            <person name="Holt S."/>
            <person name="Cochrane G."/>
            <person name="Meng A."/>
            <person name="Brown T."/>
            <person name="Cohen L."/>
        </authorList>
    </citation>
    <scope>NUCLEOTIDE SEQUENCE</scope>
    <source>
        <strain evidence="7">UTEX LB 2760</strain>
    </source>
</reference>
<protein>
    <recommendedName>
        <fullName evidence="8">Carotenoid oxygenase</fullName>
    </recommendedName>
</protein>
<feature type="binding site" evidence="5">
    <location>
        <position position="639"/>
    </location>
    <ligand>
        <name>Fe cation</name>
        <dbReference type="ChEBI" id="CHEBI:24875"/>
        <note>catalytic</note>
    </ligand>
</feature>
<feature type="binding site" evidence="5">
    <location>
        <position position="406"/>
    </location>
    <ligand>
        <name>Fe cation</name>
        <dbReference type="ChEBI" id="CHEBI:24875"/>
        <note>catalytic</note>
    </ligand>
</feature>
<comment type="cofactor">
    <cofactor evidence="5">
        <name>Fe(2+)</name>
        <dbReference type="ChEBI" id="CHEBI:29033"/>
    </cofactor>
    <text evidence="5">Binds 1 Fe(2+) ion per subunit.</text>
</comment>
<evidence type="ECO:0008006" key="8">
    <source>
        <dbReference type="Google" id="ProtNLM"/>
    </source>
</evidence>
<evidence type="ECO:0000256" key="4">
    <source>
        <dbReference type="ARBA" id="ARBA00023004"/>
    </source>
</evidence>
<accession>A0A6T6K2Y6</accession>
<dbReference type="GO" id="GO:0046872">
    <property type="term" value="F:metal ion binding"/>
    <property type="evidence" value="ECO:0007669"/>
    <property type="project" value="UniProtKB-KW"/>
</dbReference>
<feature type="binding site" evidence="5">
    <location>
        <position position="265"/>
    </location>
    <ligand>
        <name>Fe cation</name>
        <dbReference type="ChEBI" id="CHEBI:24875"/>
        <note>catalytic</note>
    </ligand>
</feature>
<evidence type="ECO:0000256" key="1">
    <source>
        <dbReference type="ARBA" id="ARBA00006787"/>
    </source>
</evidence>
<dbReference type="AlphaFoldDB" id="A0A6T6K2Y6"/>
<evidence type="ECO:0000313" key="7">
    <source>
        <dbReference type="EMBL" id="CAD8390955.1"/>
    </source>
</evidence>
<dbReference type="GO" id="GO:0010436">
    <property type="term" value="F:carotenoid dioxygenase activity"/>
    <property type="evidence" value="ECO:0007669"/>
    <property type="project" value="TreeGrafter"/>
</dbReference>
<organism evidence="7">
    <name type="scientific">Rhodosorus marinus</name>
    <dbReference type="NCBI Taxonomy" id="101924"/>
    <lineage>
        <taxon>Eukaryota</taxon>
        <taxon>Rhodophyta</taxon>
        <taxon>Stylonematophyceae</taxon>
        <taxon>Stylonematales</taxon>
        <taxon>Stylonemataceae</taxon>
        <taxon>Rhodosorus</taxon>
    </lineage>
</organism>
<name>A0A6T6K2Y6_9RHOD</name>
<evidence type="ECO:0000256" key="5">
    <source>
        <dbReference type="PIRSR" id="PIRSR604294-1"/>
    </source>
</evidence>
<comment type="similarity">
    <text evidence="1">Belongs to the carotenoid oxygenase family.</text>
</comment>
<dbReference type="GO" id="GO:0016121">
    <property type="term" value="P:carotene catabolic process"/>
    <property type="evidence" value="ECO:0007669"/>
    <property type="project" value="TreeGrafter"/>
</dbReference>
<evidence type="ECO:0000256" key="3">
    <source>
        <dbReference type="ARBA" id="ARBA00023002"/>
    </source>
</evidence>
<sequence length="660" mass="74556">MDRKSEGVCFLPAIPVGNGKFLGSKCVGSRTTRQRRGGGVGPVRMQMEPGIMSFNGAELDEEAQSIYMGYNWAPVKKEFILCELKGKQYGKIPEDFPSGMYLRNGPNPLRDPNNQYGWFDGSGMIHSVRFQEDEDGVQRAYYSNRWVKTGFIKISDLLQRPPLNVTVQKGIFGLLKVLLNLLRVVRFDAQEYRYDNYALLGTANTGVSYFPLNDGRGKRNSILALYDSDAPYEVKLTKARDPIVQHTLGTGIYNPYGLDHPMTPHPRYSPQTKEMISFGVGMDFGRIIRKSTPVLFINAEGKIYRSTEVKTRTSVYQHDFVVTKNFVIMQDNPNTVNPFRMLLNPFAGTPISWKEGKRTSFVVLPRTSSDDPKKSEGAKILHGDETLVDKTKEFFLPKGEECFVFHYANGWEEGDDKIVFYGTHHSKLNLVRFNSKYPPPKDLLPKFYRFELDLTTGKASKQLVFGSENALVTKLPQKVGVDCPIDDLVVDFCNASPEKSSEKSEFLYMCYTKAVVDRNELISPSDINKGWSLGFWQGVLKLNTTTHEVQAITYPRLMNGGETLFQPRVNAQSEDDGYLISHVTALEPADEAGEEAQYKSYIALMDAKNMSDTKSHDGEFPDGFVYCSQLPARVPWGLHGLFLSDELMCEESDLPEEYME</sequence>
<dbReference type="EMBL" id="HBEK01001676">
    <property type="protein sequence ID" value="CAD8390955.1"/>
    <property type="molecule type" value="Transcribed_RNA"/>
</dbReference>
<keyword evidence="2 5" id="KW-0479">Metal-binding</keyword>
<keyword evidence="4 5" id="KW-0408">Iron</keyword>